<evidence type="ECO:0000313" key="2">
    <source>
        <dbReference type="Proteomes" id="UP000307440"/>
    </source>
</evidence>
<organism evidence="1 2">
    <name type="scientific">Coprinopsis marcescibilis</name>
    <name type="common">Agaric fungus</name>
    <name type="synonym">Psathyrella marcescibilis</name>
    <dbReference type="NCBI Taxonomy" id="230819"/>
    <lineage>
        <taxon>Eukaryota</taxon>
        <taxon>Fungi</taxon>
        <taxon>Dikarya</taxon>
        <taxon>Basidiomycota</taxon>
        <taxon>Agaricomycotina</taxon>
        <taxon>Agaricomycetes</taxon>
        <taxon>Agaricomycetidae</taxon>
        <taxon>Agaricales</taxon>
        <taxon>Agaricineae</taxon>
        <taxon>Psathyrellaceae</taxon>
        <taxon>Coprinopsis</taxon>
    </lineage>
</organism>
<accession>A0A5C3KTC7</accession>
<sequence length="415" mass="46790">MNKVPLEVVEQIIDHIPSGSHHLNGSIHPGSLDCLRAASMVCSAFRVPCQKKMLSTIYLESQCNKPRASHYPSQRLWHLFQLSPKLASYVRAIHIRDDECCGGRTFWLDEDEDLPKVLRLVAQQNSVRYLALDLCRRSQIQREARDAIFAICCTESLTCLKLTNAPICIVDWCGPSLKELEIKHATAQCWEQPFKTPSKGSLKLLNCLSISDPFNHGSDSVITHLLERSSVGQLCEVRKLGIQVTRDGPPFSRELLHRFLVDCACSLEHLTVDVLFDTVADGPQSSTLADISVFAHMSRLNLVIRDPPSRAANPTSSAALCPLLTFSLGHIQLDTICIVVKEEKDTTRGQWPAYWRKLDGTLSNRLRFPNLKNISIKIQQCMQDRPRDYREEVEPYLPKLRKEGILRFSPVEGPG</sequence>
<dbReference type="AlphaFoldDB" id="A0A5C3KTC7"/>
<protein>
    <recommendedName>
        <fullName evidence="3">F-box domain-containing protein</fullName>
    </recommendedName>
</protein>
<dbReference type="Proteomes" id="UP000307440">
    <property type="component" value="Unassembled WGS sequence"/>
</dbReference>
<gene>
    <name evidence="1" type="ORF">FA15DRAFT_695028</name>
</gene>
<evidence type="ECO:0000313" key="1">
    <source>
        <dbReference type="EMBL" id="TFK23517.1"/>
    </source>
</evidence>
<evidence type="ECO:0008006" key="3">
    <source>
        <dbReference type="Google" id="ProtNLM"/>
    </source>
</evidence>
<reference evidence="1 2" key="1">
    <citation type="journal article" date="2019" name="Nat. Ecol. Evol.">
        <title>Megaphylogeny resolves global patterns of mushroom evolution.</title>
        <authorList>
            <person name="Varga T."/>
            <person name="Krizsan K."/>
            <person name="Foldi C."/>
            <person name="Dima B."/>
            <person name="Sanchez-Garcia M."/>
            <person name="Sanchez-Ramirez S."/>
            <person name="Szollosi G.J."/>
            <person name="Szarkandi J.G."/>
            <person name="Papp V."/>
            <person name="Albert L."/>
            <person name="Andreopoulos W."/>
            <person name="Angelini C."/>
            <person name="Antonin V."/>
            <person name="Barry K.W."/>
            <person name="Bougher N.L."/>
            <person name="Buchanan P."/>
            <person name="Buyck B."/>
            <person name="Bense V."/>
            <person name="Catcheside P."/>
            <person name="Chovatia M."/>
            <person name="Cooper J."/>
            <person name="Damon W."/>
            <person name="Desjardin D."/>
            <person name="Finy P."/>
            <person name="Geml J."/>
            <person name="Haridas S."/>
            <person name="Hughes K."/>
            <person name="Justo A."/>
            <person name="Karasinski D."/>
            <person name="Kautmanova I."/>
            <person name="Kiss B."/>
            <person name="Kocsube S."/>
            <person name="Kotiranta H."/>
            <person name="LaButti K.M."/>
            <person name="Lechner B.E."/>
            <person name="Liimatainen K."/>
            <person name="Lipzen A."/>
            <person name="Lukacs Z."/>
            <person name="Mihaltcheva S."/>
            <person name="Morgado L.N."/>
            <person name="Niskanen T."/>
            <person name="Noordeloos M.E."/>
            <person name="Ohm R.A."/>
            <person name="Ortiz-Santana B."/>
            <person name="Ovrebo C."/>
            <person name="Racz N."/>
            <person name="Riley R."/>
            <person name="Savchenko A."/>
            <person name="Shiryaev A."/>
            <person name="Soop K."/>
            <person name="Spirin V."/>
            <person name="Szebenyi C."/>
            <person name="Tomsovsky M."/>
            <person name="Tulloss R.E."/>
            <person name="Uehling J."/>
            <person name="Grigoriev I.V."/>
            <person name="Vagvolgyi C."/>
            <person name="Papp T."/>
            <person name="Martin F.M."/>
            <person name="Miettinen O."/>
            <person name="Hibbett D.S."/>
            <person name="Nagy L.G."/>
        </authorList>
    </citation>
    <scope>NUCLEOTIDE SEQUENCE [LARGE SCALE GENOMIC DNA]</scope>
    <source>
        <strain evidence="1 2">CBS 121175</strain>
    </source>
</reference>
<dbReference type="EMBL" id="ML210217">
    <property type="protein sequence ID" value="TFK23517.1"/>
    <property type="molecule type" value="Genomic_DNA"/>
</dbReference>
<keyword evidence="2" id="KW-1185">Reference proteome</keyword>
<name>A0A5C3KTC7_COPMA</name>
<proteinExistence type="predicted"/>
<dbReference type="OrthoDB" id="2745898at2759"/>